<proteinExistence type="predicted"/>
<accession>A0ABU1WPV6</accession>
<evidence type="ECO:0000256" key="2">
    <source>
        <dbReference type="SAM" id="SignalP"/>
    </source>
</evidence>
<dbReference type="PANTHER" id="PTHR35936">
    <property type="entry name" value="MEMBRANE-BOUND LYTIC MUREIN TRANSGLYCOSYLASE F"/>
    <property type="match status" value="1"/>
</dbReference>
<dbReference type="Pfam" id="PF00497">
    <property type="entry name" value="SBP_bac_3"/>
    <property type="match status" value="1"/>
</dbReference>
<dbReference type="PANTHER" id="PTHR35936:SF25">
    <property type="entry name" value="ABC TRANSPORTER SUBSTRATE-BINDING PROTEIN"/>
    <property type="match status" value="1"/>
</dbReference>
<organism evidence="4 5">
    <name type="scientific">Hydrogenophaga palleronii</name>
    <dbReference type="NCBI Taxonomy" id="65655"/>
    <lineage>
        <taxon>Bacteria</taxon>
        <taxon>Pseudomonadati</taxon>
        <taxon>Pseudomonadota</taxon>
        <taxon>Betaproteobacteria</taxon>
        <taxon>Burkholderiales</taxon>
        <taxon>Comamonadaceae</taxon>
        <taxon>Hydrogenophaga</taxon>
    </lineage>
</organism>
<evidence type="ECO:0000313" key="4">
    <source>
        <dbReference type="EMBL" id="MDR7151330.1"/>
    </source>
</evidence>
<sequence>MSSLGLLRFVLGFLASACLSHTAYADDIVVYGDDAYAPVSYLDGGKPAGVFPAIFNRLSRDTGDRYEFVLLPWNRALRESRLGGGGIGNFSWNEERDKLYDFSEPIYSDDIQLVVLKGKEFAFAGVQDLKGKTAGGALGASYGEEIDRAIADGVFSVDRDDNQRFRMRKLLAGRIDVAIVGNGTAGFELLFALDPKLKAMRNEFVVLPHPLTRDPLHVAFAKSMNMKPALERLNRALSAFKQTAEYQEMVKGEVK</sequence>
<feature type="signal peptide" evidence="2">
    <location>
        <begin position="1"/>
        <end position="25"/>
    </location>
</feature>
<gene>
    <name evidence="4" type="ORF">J2W49_003306</name>
</gene>
<evidence type="ECO:0000259" key="3">
    <source>
        <dbReference type="SMART" id="SM00062"/>
    </source>
</evidence>
<evidence type="ECO:0000313" key="5">
    <source>
        <dbReference type="Proteomes" id="UP001265700"/>
    </source>
</evidence>
<feature type="domain" description="Solute-binding protein family 3/N-terminal" evidence="3">
    <location>
        <begin position="27"/>
        <end position="253"/>
    </location>
</feature>
<keyword evidence="5" id="KW-1185">Reference proteome</keyword>
<dbReference type="RefSeq" id="WP_310318516.1">
    <property type="nucleotide sequence ID" value="NZ_JAVDWU010000007.1"/>
</dbReference>
<dbReference type="SMART" id="SM00062">
    <property type="entry name" value="PBPb"/>
    <property type="match status" value="1"/>
</dbReference>
<feature type="chain" id="PRO_5046943530" evidence="2">
    <location>
        <begin position="26"/>
        <end position="255"/>
    </location>
</feature>
<reference evidence="4 5" key="1">
    <citation type="submission" date="2023-07" db="EMBL/GenBank/DDBJ databases">
        <title>Sorghum-associated microbial communities from plants grown in Nebraska, USA.</title>
        <authorList>
            <person name="Schachtman D."/>
        </authorList>
    </citation>
    <scope>NUCLEOTIDE SEQUENCE [LARGE SCALE GENOMIC DNA]</scope>
    <source>
        <strain evidence="4 5">4249</strain>
    </source>
</reference>
<dbReference type="EMBL" id="JAVDWU010000007">
    <property type="protein sequence ID" value="MDR7151330.1"/>
    <property type="molecule type" value="Genomic_DNA"/>
</dbReference>
<keyword evidence="1 2" id="KW-0732">Signal</keyword>
<dbReference type="InterPro" id="IPR001638">
    <property type="entry name" value="Solute-binding_3/MltF_N"/>
</dbReference>
<name>A0ABU1WPV6_9BURK</name>
<dbReference type="Proteomes" id="UP001265700">
    <property type="component" value="Unassembled WGS sequence"/>
</dbReference>
<protein>
    <submittedName>
        <fullName evidence="4">ABC-type amino acid transport substrate-binding protein</fullName>
    </submittedName>
</protein>
<dbReference type="SUPFAM" id="SSF53850">
    <property type="entry name" value="Periplasmic binding protein-like II"/>
    <property type="match status" value="1"/>
</dbReference>
<dbReference type="Gene3D" id="3.40.190.10">
    <property type="entry name" value="Periplasmic binding protein-like II"/>
    <property type="match status" value="2"/>
</dbReference>
<comment type="caution">
    <text evidence="4">The sequence shown here is derived from an EMBL/GenBank/DDBJ whole genome shotgun (WGS) entry which is preliminary data.</text>
</comment>
<evidence type="ECO:0000256" key="1">
    <source>
        <dbReference type="ARBA" id="ARBA00022729"/>
    </source>
</evidence>